<dbReference type="STRING" id="426128.SAMN05660297_01101"/>
<dbReference type="RefSeq" id="WP_090440491.1">
    <property type="nucleotide sequence ID" value="NZ_FOHU01000003.1"/>
</dbReference>
<sequence length="162" mass="19130">MSAYSFIGSDYDLPEVHNTKEKMITVKEAIELGIKAHEFMPWEKMNQEDKVMVFESEEDLGELMITKGYDGDEDARQHTQKPFIYMVEFRYTDARGKQLLEYLKENLREGYSLELWSIWLGDKEKITPLRCSYKELSLDHIKQMYEWGHGKGFQPSGMIIEK</sequence>
<reference evidence="1 2" key="1">
    <citation type="submission" date="2016-10" db="EMBL/GenBank/DDBJ databases">
        <authorList>
            <person name="de Groot N.N."/>
        </authorList>
    </citation>
    <scope>NUCLEOTIDE SEQUENCE [LARGE SCALE GENOMIC DNA]</scope>
    <source>
        <strain evidence="1 2">DSM 18979</strain>
    </source>
</reference>
<evidence type="ECO:0000313" key="2">
    <source>
        <dbReference type="Proteomes" id="UP000199568"/>
    </source>
</evidence>
<organism evidence="1 2">
    <name type="scientific">Natronincola peptidivorans</name>
    <dbReference type="NCBI Taxonomy" id="426128"/>
    <lineage>
        <taxon>Bacteria</taxon>
        <taxon>Bacillati</taxon>
        <taxon>Bacillota</taxon>
        <taxon>Clostridia</taxon>
        <taxon>Peptostreptococcales</taxon>
        <taxon>Natronincolaceae</taxon>
        <taxon>Natronincola</taxon>
    </lineage>
</organism>
<proteinExistence type="predicted"/>
<dbReference type="AlphaFoldDB" id="A0A1I0AVT2"/>
<dbReference type="Proteomes" id="UP000199568">
    <property type="component" value="Unassembled WGS sequence"/>
</dbReference>
<name>A0A1I0AVT2_9FIRM</name>
<dbReference type="EMBL" id="FOHU01000003">
    <property type="protein sequence ID" value="SES98574.1"/>
    <property type="molecule type" value="Genomic_DNA"/>
</dbReference>
<protein>
    <submittedName>
        <fullName evidence="1">Uncharacterized protein</fullName>
    </submittedName>
</protein>
<evidence type="ECO:0000313" key="1">
    <source>
        <dbReference type="EMBL" id="SES98574.1"/>
    </source>
</evidence>
<dbReference type="OrthoDB" id="1797524at2"/>
<gene>
    <name evidence="1" type="ORF">SAMN05660297_01101</name>
</gene>
<accession>A0A1I0AVT2</accession>
<keyword evidence="2" id="KW-1185">Reference proteome</keyword>